<keyword evidence="4" id="KW-1185">Reference proteome</keyword>
<dbReference type="OrthoDB" id="951108at2"/>
<evidence type="ECO:0000256" key="1">
    <source>
        <dbReference type="ARBA" id="ARBA00022729"/>
    </source>
</evidence>
<dbReference type="RefSeq" id="WP_125022054.1">
    <property type="nucleotide sequence ID" value="NZ_CP034159.1"/>
</dbReference>
<dbReference type="InterPro" id="IPR013783">
    <property type="entry name" value="Ig-like_fold"/>
</dbReference>
<dbReference type="InterPro" id="IPR045474">
    <property type="entry name" value="GEVED"/>
</dbReference>
<dbReference type="Pfam" id="PF18962">
    <property type="entry name" value="Por_Secre_tail"/>
    <property type="match status" value="1"/>
</dbReference>
<dbReference type="Pfam" id="PF07675">
    <property type="entry name" value="Cleaved_Adhesin"/>
    <property type="match status" value="1"/>
</dbReference>
<evidence type="ECO:0000259" key="2">
    <source>
        <dbReference type="PROSITE" id="PS50853"/>
    </source>
</evidence>
<dbReference type="SUPFAM" id="SSF49265">
    <property type="entry name" value="Fibronectin type III"/>
    <property type="match status" value="1"/>
</dbReference>
<evidence type="ECO:0000313" key="4">
    <source>
        <dbReference type="Proteomes" id="UP000270185"/>
    </source>
</evidence>
<dbReference type="PROSITE" id="PS50853">
    <property type="entry name" value="FN3"/>
    <property type="match status" value="1"/>
</dbReference>
<organism evidence="3 4">
    <name type="scientific">Kaistella carnis</name>
    <dbReference type="NCBI Taxonomy" id="1241979"/>
    <lineage>
        <taxon>Bacteria</taxon>
        <taxon>Pseudomonadati</taxon>
        <taxon>Bacteroidota</taxon>
        <taxon>Flavobacteriia</taxon>
        <taxon>Flavobacteriales</taxon>
        <taxon>Weeksellaceae</taxon>
        <taxon>Chryseobacterium group</taxon>
        <taxon>Kaistella</taxon>
    </lineage>
</organism>
<dbReference type="Gene3D" id="2.60.40.10">
    <property type="entry name" value="Immunoglobulins"/>
    <property type="match status" value="1"/>
</dbReference>
<dbReference type="NCBIfam" id="NF038128">
    <property type="entry name" value="choice_anch_J"/>
    <property type="match status" value="1"/>
</dbReference>
<protein>
    <submittedName>
        <fullName evidence="3">T9SS C-terminal target domain-containing protein</fullName>
    </submittedName>
</protein>
<accession>A0A3G8XUY7</accession>
<dbReference type="AlphaFoldDB" id="A0A3G8XUY7"/>
<reference evidence="4" key="1">
    <citation type="submission" date="2018-11" db="EMBL/GenBank/DDBJ databases">
        <title>Proposal to divide the Flavobacteriaceae and reorganize its genera based on Amino Acid Identity values calculated from whole genome sequences.</title>
        <authorList>
            <person name="Nicholson A.C."/>
            <person name="Gulvik C.A."/>
            <person name="Whitney A.M."/>
            <person name="Humrighouse B.W."/>
            <person name="Bell M."/>
            <person name="Holmes B."/>
            <person name="Steigerwalt A.G."/>
            <person name="Villarma A."/>
            <person name="Sheth M."/>
            <person name="Batra D."/>
            <person name="Pryor J."/>
            <person name="Bernardet J.-F."/>
            <person name="Hugo C."/>
            <person name="Kampfer P."/>
            <person name="Newman J.D."/>
            <person name="McQuiston J.R."/>
        </authorList>
    </citation>
    <scope>NUCLEOTIDE SEQUENCE [LARGE SCALE GENOMIC DNA]</scope>
    <source>
        <strain evidence="4">G0081</strain>
    </source>
</reference>
<dbReference type="NCBIfam" id="TIGR04183">
    <property type="entry name" value="Por_Secre_tail"/>
    <property type="match status" value="1"/>
</dbReference>
<dbReference type="EMBL" id="CP034159">
    <property type="protein sequence ID" value="AZI31976.1"/>
    <property type="molecule type" value="Genomic_DNA"/>
</dbReference>
<dbReference type="Proteomes" id="UP000270185">
    <property type="component" value="Chromosome"/>
</dbReference>
<gene>
    <name evidence="3" type="ORF">EIB73_01745</name>
</gene>
<dbReference type="Pfam" id="PF20009">
    <property type="entry name" value="GEVED"/>
    <property type="match status" value="1"/>
</dbReference>
<dbReference type="InterPro" id="IPR026444">
    <property type="entry name" value="Secre_tail"/>
</dbReference>
<keyword evidence="1" id="KW-0732">Signal</keyword>
<dbReference type="CDD" id="cd00063">
    <property type="entry name" value="FN3"/>
    <property type="match status" value="1"/>
</dbReference>
<sequence>MSSSWYSPAGTSNDWLISPQITLPADNTFIQWDAKAQDPDFSDGYKVMLSPNGGNAVSDFTVELYNTASENSTWVTREANLNAYAGTTVRIAFVNNSSDKFVLLIDNILVNLAPTAPPECPTLVAPANAATAVPYLTPVTLSWTVAATGTAASSYDVYLDTSANPTTLIGNVTGLSTTATGLLPLTTYYWKVVAKNGAGEATGCSVFSFTTEANPYAPYCGPLVMSLTTEPITSVKFAGINNTSPASTTGTPGHENFISTTGTVNQGGSYLMELQGNTSGPYTNRFVVFIDWNQNGVLNDAGEVYEITELLINSTGTDGKTVSQTLAVPADALLGTTRMRVKKIFGSTNFLDPCAGASFGQAEDYSISVGGLAVSDVKRSEVKVYPNPVVDIVNIEAADKVKSVQVYDLTGKVVASQTLNAVKNQVNLSKLTPGVYVVNIQTEKGTQSVKIVKK</sequence>
<evidence type="ECO:0000313" key="3">
    <source>
        <dbReference type="EMBL" id="AZI31976.1"/>
    </source>
</evidence>
<name>A0A3G8XUY7_9FLAO</name>
<dbReference type="KEGG" id="ccas:EIB73_01745"/>
<dbReference type="InterPro" id="IPR011628">
    <property type="entry name" value="Cleaved_adhesin"/>
</dbReference>
<feature type="domain" description="Fibronectin type-III" evidence="2">
    <location>
        <begin position="117"/>
        <end position="214"/>
    </location>
</feature>
<proteinExistence type="predicted"/>
<dbReference type="InterPro" id="IPR003961">
    <property type="entry name" value="FN3_dom"/>
</dbReference>
<dbReference type="Gene3D" id="2.60.120.200">
    <property type="match status" value="1"/>
</dbReference>
<dbReference type="InterPro" id="IPR036116">
    <property type="entry name" value="FN3_sf"/>
</dbReference>